<name>A0A1H0FHA1_9ACTN</name>
<dbReference type="CDD" id="cd04182">
    <property type="entry name" value="GT_2_like_f"/>
    <property type="match status" value="1"/>
</dbReference>
<gene>
    <name evidence="2" type="ORF">SAMN05192576_3033</name>
</gene>
<protein>
    <submittedName>
        <fullName evidence="2">Molybdenum cofactor cytidylyltransferase/nicotine blue oxidoreductase</fullName>
    </submittedName>
</protein>
<keyword evidence="2" id="KW-0548">Nucleotidyltransferase</keyword>
<evidence type="ECO:0000259" key="1">
    <source>
        <dbReference type="Pfam" id="PF12804"/>
    </source>
</evidence>
<dbReference type="InterPro" id="IPR025877">
    <property type="entry name" value="MobA-like_NTP_Trfase"/>
</dbReference>
<dbReference type="Gene3D" id="3.90.550.10">
    <property type="entry name" value="Spore Coat Polysaccharide Biosynthesis Protein SpsA, Chain A"/>
    <property type="match status" value="1"/>
</dbReference>
<dbReference type="PANTHER" id="PTHR43777:SF1">
    <property type="entry name" value="MOLYBDENUM COFACTOR CYTIDYLYLTRANSFERASE"/>
    <property type="match status" value="1"/>
</dbReference>
<reference evidence="2 3" key="1">
    <citation type="submission" date="2016-10" db="EMBL/GenBank/DDBJ databases">
        <authorList>
            <person name="de Groot N.N."/>
        </authorList>
    </citation>
    <scope>NUCLEOTIDE SEQUENCE [LARGE SCALE GENOMIC DNA]</scope>
    <source>
        <strain evidence="2 3">CGMCC 1.11147</strain>
    </source>
</reference>
<evidence type="ECO:0000313" key="2">
    <source>
        <dbReference type="EMBL" id="SDN93881.1"/>
    </source>
</evidence>
<dbReference type="PANTHER" id="PTHR43777">
    <property type="entry name" value="MOLYBDENUM COFACTOR CYTIDYLYLTRANSFERASE"/>
    <property type="match status" value="1"/>
</dbReference>
<evidence type="ECO:0000313" key="3">
    <source>
        <dbReference type="Proteomes" id="UP000199004"/>
    </source>
</evidence>
<keyword evidence="2" id="KW-0808">Transferase</keyword>
<feature type="domain" description="MobA-like NTP transferase" evidence="1">
    <location>
        <begin position="5"/>
        <end position="162"/>
    </location>
</feature>
<dbReference type="GO" id="GO:0016779">
    <property type="term" value="F:nucleotidyltransferase activity"/>
    <property type="evidence" value="ECO:0007669"/>
    <property type="project" value="UniProtKB-KW"/>
</dbReference>
<dbReference type="RefSeq" id="WP_245715303.1">
    <property type="nucleotide sequence ID" value="NZ_BKAE01000018.1"/>
</dbReference>
<accession>A0A1H0FHA1</accession>
<proteinExistence type="predicted"/>
<dbReference type="SUPFAM" id="SSF53448">
    <property type="entry name" value="Nucleotide-diphospho-sugar transferases"/>
    <property type="match status" value="1"/>
</dbReference>
<dbReference type="Proteomes" id="UP000199004">
    <property type="component" value="Unassembled WGS sequence"/>
</dbReference>
<keyword evidence="3" id="KW-1185">Reference proteome</keyword>
<dbReference type="Pfam" id="PF12804">
    <property type="entry name" value="NTP_transf_3"/>
    <property type="match status" value="1"/>
</dbReference>
<sequence>MSLTGLLLAAGAGSRLGTPKALVHDAAGSWLTRAAETLRDGGCDDVTVVLGAAADEALTLLDGLGVDVVIASDWADGMSASLRAGLRALPAEAEAAVVLLVDLPDVTAEVVRRVVAAGAGPDALTRATFDGRPGHPVLLGRGHWAGVTATAAGDRGARDYLAGSDVLLVECGDLATGDDVDAFRVE</sequence>
<organism evidence="2 3">
    <name type="scientific">Nocardioides szechwanensis</name>
    <dbReference type="NCBI Taxonomy" id="1005944"/>
    <lineage>
        <taxon>Bacteria</taxon>
        <taxon>Bacillati</taxon>
        <taxon>Actinomycetota</taxon>
        <taxon>Actinomycetes</taxon>
        <taxon>Propionibacteriales</taxon>
        <taxon>Nocardioidaceae</taxon>
        <taxon>Nocardioides</taxon>
    </lineage>
</organism>
<dbReference type="AlphaFoldDB" id="A0A1H0FHA1"/>
<dbReference type="EMBL" id="FNIC01000005">
    <property type="protein sequence ID" value="SDN93881.1"/>
    <property type="molecule type" value="Genomic_DNA"/>
</dbReference>
<dbReference type="InterPro" id="IPR029044">
    <property type="entry name" value="Nucleotide-diphossugar_trans"/>
</dbReference>
<dbReference type="STRING" id="1005944.SAMN05192576_3033"/>